<dbReference type="SUPFAM" id="SSF52058">
    <property type="entry name" value="L domain-like"/>
    <property type="match status" value="1"/>
</dbReference>
<name>A0A368UYJ3_9BACT</name>
<dbReference type="InterPro" id="IPR032675">
    <property type="entry name" value="LRR_dom_sf"/>
</dbReference>
<organism evidence="1 2">
    <name type="scientific">Marinilabilia salmonicolor</name>
    <dbReference type="NCBI Taxonomy" id="989"/>
    <lineage>
        <taxon>Bacteria</taxon>
        <taxon>Pseudomonadati</taxon>
        <taxon>Bacteroidota</taxon>
        <taxon>Bacteroidia</taxon>
        <taxon>Marinilabiliales</taxon>
        <taxon>Marinilabiliaceae</taxon>
        <taxon>Marinilabilia</taxon>
    </lineage>
</organism>
<evidence type="ECO:0008006" key="3">
    <source>
        <dbReference type="Google" id="ProtNLM"/>
    </source>
</evidence>
<dbReference type="Gene3D" id="3.80.10.10">
    <property type="entry name" value="Ribonuclease Inhibitor"/>
    <property type="match status" value="1"/>
</dbReference>
<dbReference type="EMBL" id="QPIZ01000012">
    <property type="protein sequence ID" value="RCW33859.1"/>
    <property type="molecule type" value="Genomic_DNA"/>
</dbReference>
<evidence type="ECO:0000313" key="2">
    <source>
        <dbReference type="Proteomes" id="UP000252733"/>
    </source>
</evidence>
<accession>A0A368UYJ3</accession>
<comment type="caution">
    <text evidence="1">The sequence shown here is derived from an EMBL/GenBank/DDBJ whole genome shotgun (WGS) entry which is preliminary data.</text>
</comment>
<protein>
    <recommendedName>
        <fullName evidence="3">Leucine rich repeat (LRR) protein</fullName>
    </recommendedName>
</protein>
<dbReference type="RefSeq" id="WP_147271981.1">
    <property type="nucleotide sequence ID" value="NZ_QPIZ01000012.1"/>
</dbReference>
<keyword evidence="2" id="KW-1185">Reference proteome</keyword>
<sequence>MTPCNHNRISKLKAFLEQASNVQGMKNGEVISSTYDPQNPHTWEGIVWNDDGDCFVIDWSNKKHLSGKLNLDDFQALSFLFLDDNRINSLSTRNCFNLEEVTCKNNNLSELDTSGCYTLHTLKITGNPLKEITLIACDRLQRSGLAAGRAISLQSKAAKLSALSHESDSLIPFLLKSNNYDLTRSEYHHYRNLLRDRQIKLNNEFSYTTYQVTKIEQINILLDQKYRAAIKQAQNLCAFAQKQVETDPFVSDYEIDFKIDIYASKKFSHIPEMEGIPIYSGHPTMGFTKLDFEKGNTSPVKNSESGSLNWFLEENHNEFRFRSDHPLKNQHHCWLLHELYDHTYLAWQDILDMEEIWVDVGLVMQHCGEV</sequence>
<proteinExistence type="predicted"/>
<gene>
    <name evidence="1" type="ORF">DFO77_11221</name>
</gene>
<reference evidence="1 2" key="1">
    <citation type="submission" date="2018-07" db="EMBL/GenBank/DDBJ databases">
        <title>Freshwater and sediment microbial communities from various areas in North America, analyzing microbe dynamics in response to fracking.</title>
        <authorList>
            <person name="Lamendella R."/>
        </authorList>
    </citation>
    <scope>NUCLEOTIDE SEQUENCE [LARGE SCALE GENOMIC DNA]</scope>
    <source>
        <strain evidence="1 2">160A</strain>
    </source>
</reference>
<evidence type="ECO:0000313" key="1">
    <source>
        <dbReference type="EMBL" id="RCW33859.1"/>
    </source>
</evidence>
<dbReference type="Proteomes" id="UP000252733">
    <property type="component" value="Unassembled WGS sequence"/>
</dbReference>
<dbReference type="AlphaFoldDB" id="A0A368UYJ3"/>